<proteinExistence type="predicted"/>
<protein>
    <submittedName>
        <fullName evidence="1">Uncharacterized protein</fullName>
    </submittedName>
</protein>
<evidence type="ECO:0000313" key="1">
    <source>
        <dbReference type="EMBL" id="TVY11001.1"/>
    </source>
</evidence>
<dbReference type="Proteomes" id="UP000317036">
    <property type="component" value="Unassembled WGS sequence"/>
</dbReference>
<dbReference type="EMBL" id="VNJI01000005">
    <property type="protein sequence ID" value="TVY11001.1"/>
    <property type="molecule type" value="Genomic_DNA"/>
</dbReference>
<comment type="caution">
    <text evidence="1">The sequence shown here is derived from an EMBL/GenBank/DDBJ whole genome shotgun (WGS) entry which is preliminary data.</text>
</comment>
<name>A0A559KFV2_9BACL</name>
<reference evidence="1 2" key="1">
    <citation type="submission" date="2019-07" db="EMBL/GenBank/DDBJ databases">
        <authorList>
            <person name="Kim J."/>
        </authorList>
    </citation>
    <scope>NUCLEOTIDE SEQUENCE [LARGE SCALE GENOMIC DNA]</scope>
    <source>
        <strain evidence="1 2">JC52</strain>
    </source>
</reference>
<keyword evidence="2" id="KW-1185">Reference proteome</keyword>
<accession>A0A559KFV2</accession>
<dbReference type="RefSeq" id="WP_144844469.1">
    <property type="nucleotide sequence ID" value="NZ_VNJI01000005.1"/>
</dbReference>
<evidence type="ECO:0000313" key="2">
    <source>
        <dbReference type="Proteomes" id="UP000317036"/>
    </source>
</evidence>
<dbReference type="AlphaFoldDB" id="A0A559KFV2"/>
<gene>
    <name evidence="1" type="ORF">FPZ49_05895</name>
</gene>
<sequence length="230" mass="27159">MIQRWIYRGVWSKGQQEAGIQALQESEQALRLVEQGELMTAAAFIWRNSLFLYYETMEREIAPDEVAGAAMPFLTDWPGQAEPRKWIRMIDVFHFNEPASKEHWLRKQPVEKRAGRVAQLKPEMMSSYIYYHYQLQEERAFPGEKYEIIAMHENLLFGYQEFPKVMEPPVVPGRLSTKGTPENWADSRMDLHFQPWEDDGYLYFKQIEPVFAYYIGDLNPSLVQHKENES</sequence>
<organism evidence="1 2">
    <name type="scientific">Paenibacillus cremeus</name>
    <dbReference type="NCBI Taxonomy" id="2163881"/>
    <lineage>
        <taxon>Bacteria</taxon>
        <taxon>Bacillati</taxon>
        <taxon>Bacillota</taxon>
        <taxon>Bacilli</taxon>
        <taxon>Bacillales</taxon>
        <taxon>Paenibacillaceae</taxon>
        <taxon>Paenibacillus</taxon>
    </lineage>
</organism>
<dbReference type="OrthoDB" id="3229063at2"/>